<sequence length="469" mass="53503">MTNRVGLALLRLLSPQELIEAFLKHREKAVDFARLLSAFYLDFPLLLPSDDSVRLPTLFAWSELSAQDASSYASIDRSELAARLPTCYSPKLPTVILARAGFVLEAILYTDHFADRRSTVMLRMYGDINYGLTLTKQYCSDLISDTLSRSINAIVGAPAHYETTIERIEENVVQSLLELDIVTNEPYIVRLETQIINKMEFLFAQLNVLVREEHLLPRPPLYCKHMFTASDSLSEEEVIHLKLHAYLRLFIHSLTKTNRLEDELNKTLSVLAQYDFVFQSAKPSLQSNLVSNLMRLILVVLRLIYRDESSVAAKTKSKKSSDILQLYQSLLTDDENESDLKPFERFFALARETDAAHVRLFSEWLRSKANHGNSNLQPYDRTTREMWYESVIGSLAAQHHSAPLSTPRADTSDCLWLLSKIGEDVKVDTRRFDQMLFVSDYWTAYQSSAEGGLITLRLHLTPGDLCAPR</sequence>
<protein>
    <submittedName>
        <fullName evidence="1">Uncharacterized protein</fullName>
    </submittedName>
</protein>
<accession>A0AAV5TU60</accession>
<reference evidence="1" key="1">
    <citation type="submission" date="2023-10" db="EMBL/GenBank/DDBJ databases">
        <title>Genome assembly of Pristionchus species.</title>
        <authorList>
            <person name="Yoshida K."/>
            <person name="Sommer R.J."/>
        </authorList>
    </citation>
    <scope>NUCLEOTIDE SEQUENCE</scope>
    <source>
        <strain evidence="1">RS0144</strain>
    </source>
</reference>
<dbReference type="EMBL" id="BTSX01000004">
    <property type="protein sequence ID" value="GMS97774.1"/>
    <property type="molecule type" value="Genomic_DNA"/>
</dbReference>
<organism evidence="1 2">
    <name type="scientific">Pristionchus entomophagus</name>
    <dbReference type="NCBI Taxonomy" id="358040"/>
    <lineage>
        <taxon>Eukaryota</taxon>
        <taxon>Metazoa</taxon>
        <taxon>Ecdysozoa</taxon>
        <taxon>Nematoda</taxon>
        <taxon>Chromadorea</taxon>
        <taxon>Rhabditida</taxon>
        <taxon>Rhabditina</taxon>
        <taxon>Diplogasteromorpha</taxon>
        <taxon>Diplogasteroidea</taxon>
        <taxon>Neodiplogasteridae</taxon>
        <taxon>Pristionchus</taxon>
    </lineage>
</organism>
<comment type="caution">
    <text evidence="1">The sequence shown here is derived from an EMBL/GenBank/DDBJ whole genome shotgun (WGS) entry which is preliminary data.</text>
</comment>
<evidence type="ECO:0000313" key="1">
    <source>
        <dbReference type="EMBL" id="GMS97774.1"/>
    </source>
</evidence>
<keyword evidence="2" id="KW-1185">Reference proteome</keyword>
<dbReference type="Proteomes" id="UP001432027">
    <property type="component" value="Unassembled WGS sequence"/>
</dbReference>
<feature type="non-terminal residue" evidence="1">
    <location>
        <position position="469"/>
    </location>
</feature>
<proteinExistence type="predicted"/>
<evidence type="ECO:0000313" key="2">
    <source>
        <dbReference type="Proteomes" id="UP001432027"/>
    </source>
</evidence>
<name>A0AAV5TU60_9BILA</name>
<gene>
    <name evidence="1" type="ORF">PENTCL1PPCAC_19949</name>
</gene>
<dbReference type="AlphaFoldDB" id="A0AAV5TU60"/>